<dbReference type="InterPro" id="IPR036291">
    <property type="entry name" value="NAD(P)-bd_dom_sf"/>
</dbReference>
<evidence type="ECO:0000256" key="2">
    <source>
        <dbReference type="ARBA" id="ARBA00022450"/>
    </source>
</evidence>
<evidence type="ECO:0000259" key="5">
    <source>
        <dbReference type="Pfam" id="PF07993"/>
    </source>
</evidence>
<feature type="domain" description="AMP-dependent synthetase/ligase" evidence="4">
    <location>
        <begin position="69"/>
        <end position="374"/>
    </location>
</feature>
<dbReference type="GO" id="GO:0006631">
    <property type="term" value="P:fatty acid metabolic process"/>
    <property type="evidence" value="ECO:0007669"/>
    <property type="project" value="TreeGrafter"/>
</dbReference>
<dbReference type="InterPro" id="IPR042099">
    <property type="entry name" value="ANL_N_sf"/>
</dbReference>
<dbReference type="Pfam" id="PF07993">
    <property type="entry name" value="NAD_binding_4"/>
    <property type="match status" value="1"/>
</dbReference>
<dbReference type="AlphaFoldDB" id="A0AA38VGD6"/>
<dbReference type="Gene3D" id="3.40.50.12780">
    <property type="entry name" value="N-terminal domain of ligase-like"/>
    <property type="match status" value="1"/>
</dbReference>
<evidence type="ECO:0000259" key="4">
    <source>
        <dbReference type="Pfam" id="PF00501"/>
    </source>
</evidence>
<evidence type="ECO:0000313" key="7">
    <source>
        <dbReference type="Proteomes" id="UP001174694"/>
    </source>
</evidence>
<dbReference type="Proteomes" id="UP001174694">
    <property type="component" value="Unassembled WGS sequence"/>
</dbReference>
<dbReference type="Pfam" id="PF23562">
    <property type="entry name" value="AMP-binding_C_3"/>
    <property type="match status" value="1"/>
</dbReference>
<dbReference type="InterPro" id="IPR020845">
    <property type="entry name" value="AMP-binding_CS"/>
</dbReference>
<feature type="domain" description="Thioester reductase (TE)" evidence="5">
    <location>
        <begin position="527"/>
        <end position="714"/>
    </location>
</feature>
<dbReference type="PANTHER" id="PTHR43201:SF8">
    <property type="entry name" value="ACYL-COA SYNTHETASE FAMILY MEMBER 3"/>
    <property type="match status" value="1"/>
</dbReference>
<dbReference type="InterPro" id="IPR013120">
    <property type="entry name" value="FAR_NAD-bd"/>
</dbReference>
<keyword evidence="3" id="KW-0597">Phosphoprotein</keyword>
<dbReference type="PROSITE" id="PS00455">
    <property type="entry name" value="AMP_BINDING"/>
    <property type="match status" value="1"/>
</dbReference>
<dbReference type="SUPFAM" id="SSF56801">
    <property type="entry name" value="Acetyl-CoA synthetase-like"/>
    <property type="match status" value="1"/>
</dbReference>
<sequence>MELITLSMVSLPFGGKNTYITTNGSAEHLAQQLVDAPVETINDLLLSKVHEGPKSVFISYPATVRGQNDYIDYTVSEIDEFADEAARKYVASGIVTENATDQHAEVVAILAPSNLDYVVSVFALSRMGFAILFLSNRLSTEAYVNLLKQTNCRKVIASSHHAKSVENMQSECLISVYRILEKHDYQSTQSNEPRFPVVKGVSASKRISFIIHSSGSTGLPKPIFQTHAACLSNYSSGIPYRAFLSLPLFHNYGISTLFRALVAGKNIAMYNSNLPLSGSTLTNAMEVVRPDSLHCVPYALKLMAETQRGIEALKRCKLVLFGGSSCPDDLGGRLVDAGVYLVGHYGATELGQLMTSFRDPGDKVWNYMRPLPSVKPFLRMEPIGNDIFELIVLDGLPSKVLSNSDDPPNILSHQGYIYAAPNYPRCLEEANDKAEGFGRISLEMVEILDCGVEYPRTDKGTVIRGAFYKQLAELIDSIYAHFGEAKADWNYFARRGNTYIDRSNWVTGCSYTWITTLSSRGISTLSAKELGKISCVPADLSVPTLGLGDEIIEEMRDSLTAVIHSAWAVNFNLGVRSFEPHHIRGTYNLLNFCLATRTIQPADLFFCSSISAAGGTPIPSTVYETYVAHLEHAQNMGYAQSKVVTEYIVKSAAEKTGMMARVLRLGQIIGDTEHGMWNPTEAIPLMIRSVNTVKALPTLDETPSWMPIDFMARSCIELAGLASEPDRTTPRAGHCAMAEGDPSVVYQVQKSRLFDWTRDFLPALHEAGLDFTVVKQREWVKLLKESNTDPIKNPTFKLLDFFTDKYDNDDPGREGLVFDTTKTAGRSKTVENGFDVVSSGLVSKMVSWWRTQW</sequence>
<keyword evidence="2" id="KW-0596">Phosphopantetheine</keyword>
<dbReference type="Pfam" id="PF00501">
    <property type="entry name" value="AMP-binding"/>
    <property type="match status" value="1"/>
</dbReference>
<reference evidence="6" key="1">
    <citation type="submission" date="2022-07" db="EMBL/GenBank/DDBJ databases">
        <title>Fungi with potential for degradation of polypropylene.</title>
        <authorList>
            <person name="Gostincar C."/>
        </authorList>
    </citation>
    <scope>NUCLEOTIDE SEQUENCE</scope>
    <source>
        <strain evidence="6">EXF-13308</strain>
    </source>
</reference>
<proteinExistence type="inferred from homology"/>
<dbReference type="InterPro" id="IPR000873">
    <property type="entry name" value="AMP-dep_synth/lig_dom"/>
</dbReference>
<organism evidence="6 7">
    <name type="scientific">Pleurostoma richardsiae</name>
    <dbReference type="NCBI Taxonomy" id="41990"/>
    <lineage>
        <taxon>Eukaryota</taxon>
        <taxon>Fungi</taxon>
        <taxon>Dikarya</taxon>
        <taxon>Ascomycota</taxon>
        <taxon>Pezizomycotina</taxon>
        <taxon>Sordariomycetes</taxon>
        <taxon>Sordariomycetidae</taxon>
        <taxon>Calosphaeriales</taxon>
        <taxon>Pleurostomataceae</taxon>
        <taxon>Pleurostoma</taxon>
    </lineage>
</organism>
<keyword evidence="7" id="KW-1185">Reference proteome</keyword>
<evidence type="ECO:0000313" key="6">
    <source>
        <dbReference type="EMBL" id="KAJ9139456.1"/>
    </source>
</evidence>
<dbReference type="GO" id="GO:0031956">
    <property type="term" value="F:medium-chain fatty acid-CoA ligase activity"/>
    <property type="evidence" value="ECO:0007669"/>
    <property type="project" value="TreeGrafter"/>
</dbReference>
<evidence type="ECO:0000256" key="1">
    <source>
        <dbReference type="ARBA" id="ARBA00006432"/>
    </source>
</evidence>
<comment type="similarity">
    <text evidence="1">Belongs to the ATP-dependent AMP-binding enzyme family.</text>
</comment>
<protein>
    <submittedName>
        <fullName evidence="6">Iterative polyketide synthase CazM 2</fullName>
    </submittedName>
</protein>
<dbReference type="Gene3D" id="3.40.50.720">
    <property type="entry name" value="NAD(P)-binding Rossmann-like Domain"/>
    <property type="match status" value="1"/>
</dbReference>
<name>A0AA38VGD6_9PEZI</name>
<comment type="caution">
    <text evidence="6">The sequence shown here is derived from an EMBL/GenBank/DDBJ whole genome shotgun (WGS) entry which is preliminary data.</text>
</comment>
<evidence type="ECO:0000256" key="3">
    <source>
        <dbReference type="ARBA" id="ARBA00022553"/>
    </source>
</evidence>
<dbReference type="SUPFAM" id="SSF51735">
    <property type="entry name" value="NAD(P)-binding Rossmann-fold domains"/>
    <property type="match status" value="1"/>
</dbReference>
<accession>A0AA38VGD6</accession>
<dbReference type="EMBL" id="JANBVO010000026">
    <property type="protein sequence ID" value="KAJ9139456.1"/>
    <property type="molecule type" value="Genomic_DNA"/>
</dbReference>
<dbReference type="PANTHER" id="PTHR43201">
    <property type="entry name" value="ACYL-COA SYNTHETASE"/>
    <property type="match status" value="1"/>
</dbReference>
<gene>
    <name evidence="6" type="ORF">NKR23_g7866</name>
</gene>